<evidence type="ECO:0000259" key="1">
    <source>
        <dbReference type="SMART" id="SM00635"/>
    </source>
</evidence>
<reference evidence="3" key="1">
    <citation type="submission" date="2020-06" db="EMBL/GenBank/DDBJ databases">
        <title>Draft genomic sequecing of Geomonas sp. Red745.</title>
        <authorList>
            <person name="Itoh H."/>
            <person name="Xu Z.X."/>
            <person name="Ushijima N."/>
            <person name="Masuda Y."/>
            <person name="Shiratori Y."/>
            <person name="Senoo K."/>
        </authorList>
    </citation>
    <scope>NUCLEOTIDE SEQUENCE [LARGE SCALE GENOMIC DNA]</scope>
    <source>
        <strain evidence="3">Red745</strain>
    </source>
</reference>
<dbReference type="Pfam" id="PF02368">
    <property type="entry name" value="Big_2"/>
    <property type="match status" value="1"/>
</dbReference>
<dbReference type="EMBL" id="BLXZ01000007">
    <property type="protein sequence ID" value="GFO69943.1"/>
    <property type="molecule type" value="Genomic_DNA"/>
</dbReference>
<dbReference type="Pfam" id="PF11925">
    <property type="entry name" value="DUF3443"/>
    <property type="match status" value="1"/>
</dbReference>
<comment type="caution">
    <text evidence="2">The sequence shown here is derived from an EMBL/GenBank/DDBJ whole genome shotgun (WGS) entry which is preliminary data.</text>
</comment>
<dbReference type="InterPro" id="IPR003343">
    <property type="entry name" value="Big_2"/>
</dbReference>
<dbReference type="Gene3D" id="2.60.40.1080">
    <property type="match status" value="1"/>
</dbReference>
<dbReference type="PROSITE" id="PS51257">
    <property type="entry name" value="PROKAR_LIPOPROTEIN"/>
    <property type="match status" value="1"/>
</dbReference>
<name>A0A6V8NEE1_9BACT</name>
<dbReference type="Proteomes" id="UP000587586">
    <property type="component" value="Unassembled WGS sequence"/>
</dbReference>
<dbReference type="AlphaFoldDB" id="A0A6V8NEE1"/>
<gene>
    <name evidence="2" type="ORF">GMLC_35220</name>
</gene>
<evidence type="ECO:0000313" key="3">
    <source>
        <dbReference type="Proteomes" id="UP000587586"/>
    </source>
</evidence>
<dbReference type="InterPro" id="IPR021847">
    <property type="entry name" value="DUF3443"/>
</dbReference>
<evidence type="ECO:0000313" key="2">
    <source>
        <dbReference type="EMBL" id="GFO69943.1"/>
    </source>
</evidence>
<organism evidence="2 3">
    <name type="scientific">Geomonas limicola</name>
    <dbReference type="NCBI Taxonomy" id="2740186"/>
    <lineage>
        <taxon>Bacteria</taxon>
        <taxon>Pseudomonadati</taxon>
        <taxon>Thermodesulfobacteriota</taxon>
        <taxon>Desulfuromonadia</taxon>
        <taxon>Geobacterales</taxon>
        <taxon>Geobacteraceae</taxon>
        <taxon>Geomonas</taxon>
    </lineage>
</organism>
<keyword evidence="3" id="KW-1185">Reference proteome</keyword>
<dbReference type="SMART" id="SM00635">
    <property type="entry name" value="BID_2"/>
    <property type="match status" value="1"/>
</dbReference>
<sequence length="488" mass="49185">MRYVSLIVKLVLLVALLLFSTACGGGGGGRPSGPTLTSITVAPANPTVSAGGTLQFTATGNFSDNGTQDLTNQVTWSSSSGVVIIGTGTGLASVGTTSGVSTITASLGPVTGATLITVTGGTSIGANAMRITVNGSLCSGATSSGYINKPCVAVTICNPDNSACRTVNDILLDTGSYGLRIFRQAIPGLTLTQVAAGSGNLVECVHFADQSSIWGPVQVANVQLGAEQPVTVPIQVIDAGFATPTSCGTPDSTPAIAGYTGILGVGPLAEDCGPSCANGERGGVYFSCIGSNCSSTAVSLTNQVRNPVASLPQDKNGVVVQLPSVPLGGLPSLDGSLLLGIGTETNNAPSVVTVFPTDQAGEFTTIFNGVSNVAFVDTGSNALYFPSSLPLCSNDPTDVFSSWYCPSSTLTLSATDVGINGTPSLPVTFNVGNFRGLFTSTSNNVFVEVGGPSNFGFDWGLPFFMGRNVYIGISGQSSSLGTGPYVAF</sequence>
<feature type="domain" description="BIG2" evidence="1">
    <location>
        <begin position="35"/>
        <end position="117"/>
    </location>
</feature>
<accession>A0A6V8NEE1</accession>
<proteinExistence type="predicted"/>
<protein>
    <submittedName>
        <fullName evidence="2">Lipoprotein</fullName>
    </submittedName>
</protein>
<keyword evidence="2" id="KW-0449">Lipoprotein</keyword>
<dbReference type="RefSeq" id="WP_183362514.1">
    <property type="nucleotide sequence ID" value="NZ_BLXZ01000007.1"/>
</dbReference>